<dbReference type="EMBL" id="CP004409">
    <property type="protein sequence ID" value="AGK70647.1"/>
    <property type="molecule type" value="Genomic_DNA"/>
</dbReference>
<gene>
    <name evidence="2" type="ORF">I872_02695</name>
</gene>
<feature type="region of interest" description="Disordered" evidence="1">
    <location>
        <begin position="282"/>
        <end position="305"/>
    </location>
</feature>
<proteinExistence type="predicted"/>
<evidence type="ECO:0000313" key="3">
    <source>
        <dbReference type="Proteomes" id="UP000013306"/>
    </source>
</evidence>
<dbReference type="Proteomes" id="UP000013306">
    <property type="component" value="Chromosome"/>
</dbReference>
<dbReference type="Pfam" id="PF11185">
    <property type="entry name" value="DUF2971"/>
    <property type="match status" value="1"/>
</dbReference>
<sequence>MLGIMHHIIKFIKSEKAPNTFVFYTEGWDDYRYKITYIVCFYNQDLEETLLGYYRIYNPEVEEKSVPKRISILIDQDLDNDSFYSYDNDYNIVSIKDTYYSLAWSSNFYQELYKLGAEYYEKFLKIFRDLTVIDLPDDIKENVGVKKALLRNNDITNSEEIIELNQQLKKIDERLNIGNWVSVIVEELKDDQLDDEKIESFSKIIEVYDFDYDLYFDSLSELVRVCIEKYHMPNFDKIYKLIKLLLDKTDFEQLKSELEVSKNDDLRKIKTSVMKIKDTLKYPKTSNDDSSVHSPNDDSSVHSPNDDSFVHYTSLKTLKFLLYKSDENKSYPKLRLSNARQMNDPNEGYTLFNLIGIEKKDLPITDYDSSPFFFASMTKIGKDQKLDDSLPMWKQYGDDAKGINLTYHSDYIKSLIDEGIEIYEVCYKIEENSLEEEIKTIKSALDNIRTYEDSDRKKFFSMALKLIDVIRYLFKEADYSYEKEYRIIKSYEGKNKEIITSDSSNSVIPGLYVYIDKQLKYSKIKLGPKCDDIDFVAPYIKHIDGEIEVTRSEISYR</sequence>
<evidence type="ECO:0000313" key="2">
    <source>
        <dbReference type="EMBL" id="AGK70647.1"/>
    </source>
</evidence>
<reference evidence="2 3" key="1">
    <citation type="journal article" date="2013" name="Genome Announc.">
        <title>Complete Genome Sequence of an Oral Commensal, Streptococcus oligofermentans Strain AS 1.3089.</title>
        <authorList>
            <person name="Tong H."/>
            <person name="Shang N."/>
            <person name="Liu L."/>
            <person name="Wang X."/>
            <person name="Cai J."/>
            <person name="Dong X."/>
        </authorList>
    </citation>
    <scope>NUCLEOTIDE SEQUENCE [LARGE SCALE GENOMIC DNA]</scope>
    <source>
        <strain evidence="2 3">AS 1.3089</strain>
    </source>
</reference>
<protein>
    <recommendedName>
        <fullName evidence="4">DUF2971 domain-containing protein</fullName>
    </recommendedName>
</protein>
<keyword evidence="3" id="KW-1185">Reference proteome</keyword>
<dbReference type="InterPro" id="IPR021352">
    <property type="entry name" value="DUF2971"/>
</dbReference>
<name>A0ABN4B3W0_STRCR</name>
<accession>A0ABN4B3W0</accession>
<evidence type="ECO:0000256" key="1">
    <source>
        <dbReference type="SAM" id="MobiDB-lite"/>
    </source>
</evidence>
<organism evidence="2 3">
    <name type="scientific">Streptococcus cristatus AS 1.3089</name>
    <dbReference type="NCBI Taxonomy" id="1302863"/>
    <lineage>
        <taxon>Bacteria</taxon>
        <taxon>Bacillati</taxon>
        <taxon>Bacillota</taxon>
        <taxon>Bacilli</taxon>
        <taxon>Lactobacillales</taxon>
        <taxon>Streptococcaceae</taxon>
        <taxon>Streptococcus</taxon>
    </lineage>
</organism>
<evidence type="ECO:0008006" key="4">
    <source>
        <dbReference type="Google" id="ProtNLM"/>
    </source>
</evidence>